<dbReference type="AlphaFoldDB" id="T1ASD0"/>
<feature type="non-terminal residue" evidence="2">
    <location>
        <position position="1"/>
    </location>
</feature>
<evidence type="ECO:0000313" key="2">
    <source>
        <dbReference type="EMBL" id="EQD43624.1"/>
    </source>
</evidence>
<name>T1ASD0_9ZZZZ</name>
<comment type="caution">
    <text evidence="2">The sequence shown here is derived from an EMBL/GenBank/DDBJ whole genome shotgun (WGS) entry which is preliminary data.</text>
</comment>
<dbReference type="Gene3D" id="3.40.50.150">
    <property type="entry name" value="Vaccinia Virus protein VP39"/>
    <property type="match status" value="1"/>
</dbReference>
<dbReference type="GO" id="GO:0032259">
    <property type="term" value="P:methylation"/>
    <property type="evidence" value="ECO:0007669"/>
    <property type="project" value="UniProtKB-KW"/>
</dbReference>
<sequence length="92" mass="9616">ELVEAVESGFLRRGSAVLDLGCGLGTEAGYLAGLGFRTVGVDLSRDATVGARASHPDAAFLQGDVLRLPFRAASFDAAIDRGCFHYVPTEST</sequence>
<organism evidence="2">
    <name type="scientific">mine drainage metagenome</name>
    <dbReference type="NCBI Taxonomy" id="410659"/>
    <lineage>
        <taxon>unclassified sequences</taxon>
        <taxon>metagenomes</taxon>
        <taxon>ecological metagenomes</taxon>
    </lineage>
</organism>
<dbReference type="SUPFAM" id="SSF53335">
    <property type="entry name" value="S-adenosyl-L-methionine-dependent methyltransferases"/>
    <property type="match status" value="1"/>
</dbReference>
<protein>
    <submittedName>
        <fullName evidence="2">Methyltransferase type 11 domain protein</fullName>
        <ecNumber evidence="2">2.1.1.-</ecNumber>
    </submittedName>
</protein>
<dbReference type="GO" id="GO:0008168">
    <property type="term" value="F:methyltransferase activity"/>
    <property type="evidence" value="ECO:0007669"/>
    <property type="project" value="UniProtKB-KW"/>
</dbReference>
<feature type="non-terminal residue" evidence="2">
    <location>
        <position position="92"/>
    </location>
</feature>
<dbReference type="InterPro" id="IPR029063">
    <property type="entry name" value="SAM-dependent_MTases_sf"/>
</dbReference>
<feature type="domain" description="Methyltransferase" evidence="1">
    <location>
        <begin position="17"/>
        <end position="90"/>
    </location>
</feature>
<dbReference type="EMBL" id="AUZZ01007079">
    <property type="protein sequence ID" value="EQD43624.1"/>
    <property type="molecule type" value="Genomic_DNA"/>
</dbReference>
<dbReference type="CDD" id="cd02440">
    <property type="entry name" value="AdoMet_MTases"/>
    <property type="match status" value="1"/>
</dbReference>
<dbReference type="EC" id="2.1.1.-" evidence="2"/>
<keyword evidence="2" id="KW-0489">Methyltransferase</keyword>
<proteinExistence type="predicted"/>
<dbReference type="Pfam" id="PF13649">
    <property type="entry name" value="Methyltransf_25"/>
    <property type="match status" value="1"/>
</dbReference>
<accession>T1ASD0</accession>
<dbReference type="InterPro" id="IPR041698">
    <property type="entry name" value="Methyltransf_25"/>
</dbReference>
<keyword evidence="2" id="KW-0808">Transferase</keyword>
<gene>
    <name evidence="2" type="ORF">B2A_09804</name>
</gene>
<reference evidence="2" key="1">
    <citation type="submission" date="2013-08" db="EMBL/GenBank/DDBJ databases">
        <authorList>
            <person name="Mendez C."/>
            <person name="Richter M."/>
            <person name="Ferrer M."/>
            <person name="Sanchez J."/>
        </authorList>
    </citation>
    <scope>NUCLEOTIDE SEQUENCE</scope>
</reference>
<evidence type="ECO:0000259" key="1">
    <source>
        <dbReference type="Pfam" id="PF13649"/>
    </source>
</evidence>
<reference evidence="2" key="2">
    <citation type="journal article" date="2014" name="ISME J.">
        <title>Microbial stratification in low pH oxic and suboxic macroscopic growths along an acid mine drainage.</title>
        <authorList>
            <person name="Mendez-Garcia C."/>
            <person name="Mesa V."/>
            <person name="Sprenger R.R."/>
            <person name="Richter M."/>
            <person name="Diez M.S."/>
            <person name="Solano J."/>
            <person name="Bargiela R."/>
            <person name="Golyshina O.V."/>
            <person name="Manteca A."/>
            <person name="Ramos J.L."/>
            <person name="Gallego J.R."/>
            <person name="Llorente I."/>
            <person name="Martins Dos Santos V.A."/>
            <person name="Jensen O.N."/>
            <person name="Pelaez A.I."/>
            <person name="Sanchez J."/>
            <person name="Ferrer M."/>
        </authorList>
    </citation>
    <scope>NUCLEOTIDE SEQUENCE</scope>
</reference>